<sequence>MFAHWQADIVDTQRDRGESIGMFYIYQQFTYHPLISETTGGGDSSRCALANIASLSLLRSFLHQNVWKQFRLGGKQVFIDREQKSMTNARLANLGRTISGWFRGAGTRTYFTLAYRDPRYHGQIRAPRARNSAAR</sequence>
<proteinExistence type="predicted"/>
<evidence type="ECO:0000313" key="2">
    <source>
        <dbReference type="Proteomes" id="UP001177670"/>
    </source>
</evidence>
<evidence type="ECO:0000313" key="1">
    <source>
        <dbReference type="EMBL" id="KAK1123635.1"/>
    </source>
</evidence>
<reference evidence="1" key="1">
    <citation type="submission" date="2021-10" db="EMBL/GenBank/DDBJ databases">
        <title>Melipona bicolor Genome sequencing and assembly.</title>
        <authorList>
            <person name="Araujo N.S."/>
            <person name="Arias M.C."/>
        </authorList>
    </citation>
    <scope>NUCLEOTIDE SEQUENCE</scope>
    <source>
        <strain evidence="1">USP_2M_L1-L4_2017</strain>
        <tissue evidence="1">Whole body</tissue>
    </source>
</reference>
<organism evidence="1 2">
    <name type="scientific">Melipona bicolor</name>
    <dbReference type="NCBI Taxonomy" id="60889"/>
    <lineage>
        <taxon>Eukaryota</taxon>
        <taxon>Metazoa</taxon>
        <taxon>Ecdysozoa</taxon>
        <taxon>Arthropoda</taxon>
        <taxon>Hexapoda</taxon>
        <taxon>Insecta</taxon>
        <taxon>Pterygota</taxon>
        <taxon>Neoptera</taxon>
        <taxon>Endopterygota</taxon>
        <taxon>Hymenoptera</taxon>
        <taxon>Apocrita</taxon>
        <taxon>Aculeata</taxon>
        <taxon>Apoidea</taxon>
        <taxon>Anthophila</taxon>
        <taxon>Apidae</taxon>
        <taxon>Melipona</taxon>
    </lineage>
</organism>
<protein>
    <submittedName>
        <fullName evidence="1">Uncharacterized protein</fullName>
    </submittedName>
</protein>
<dbReference type="AlphaFoldDB" id="A0AA40FRE7"/>
<keyword evidence="2" id="KW-1185">Reference proteome</keyword>
<comment type="caution">
    <text evidence="1">The sequence shown here is derived from an EMBL/GenBank/DDBJ whole genome shotgun (WGS) entry which is preliminary data.</text>
</comment>
<name>A0AA40FRE7_9HYME</name>
<dbReference type="Proteomes" id="UP001177670">
    <property type="component" value="Unassembled WGS sequence"/>
</dbReference>
<gene>
    <name evidence="1" type="ORF">K0M31_008334</name>
</gene>
<dbReference type="EMBL" id="JAHYIQ010000020">
    <property type="protein sequence ID" value="KAK1123635.1"/>
    <property type="molecule type" value="Genomic_DNA"/>
</dbReference>
<accession>A0AA40FRE7</accession>